<reference evidence="8" key="3">
    <citation type="submission" date="2014-09" db="EMBL/GenBank/DDBJ databases">
        <authorList>
            <person name="Magalhaes I.L.F."/>
            <person name="Oliveira U."/>
            <person name="Santos F.R."/>
            <person name="Vidigal T.H.D.A."/>
            <person name="Brescovit A.D."/>
            <person name="Santos A.J."/>
        </authorList>
    </citation>
    <scope>NUCLEOTIDE SEQUENCE</scope>
</reference>
<reference evidence="7" key="2">
    <citation type="submission" date="2014-07" db="EMBL/GenBank/DDBJ databases">
        <authorList>
            <person name="Hull J."/>
        </authorList>
    </citation>
    <scope>NUCLEOTIDE SEQUENCE</scope>
</reference>
<reference evidence="7" key="1">
    <citation type="journal article" date="2014" name="PLoS ONE">
        <title>Transcriptome-Based Identification of ABC Transporters in the Western Tarnished Plant Bug Lygus hesperus.</title>
        <authorList>
            <person name="Hull J.J."/>
            <person name="Chaney K."/>
            <person name="Geib S.M."/>
            <person name="Fabrick J.A."/>
            <person name="Brent C.S."/>
            <person name="Walsh D."/>
            <person name="Lavine L.C."/>
        </authorList>
    </citation>
    <scope>NUCLEOTIDE SEQUENCE</scope>
</reference>
<dbReference type="CDD" id="cd03156">
    <property type="entry name" value="uroplakin_I_like_LEL"/>
    <property type="match status" value="1"/>
</dbReference>
<dbReference type="EMBL" id="GBRD01013534">
    <property type="protein sequence ID" value="JAG52292.1"/>
    <property type="molecule type" value="Transcribed_RNA"/>
</dbReference>
<feature type="transmembrane region" description="Helical" evidence="6">
    <location>
        <begin position="121"/>
        <end position="141"/>
    </location>
</feature>
<evidence type="ECO:0000256" key="1">
    <source>
        <dbReference type="ARBA" id="ARBA00004141"/>
    </source>
</evidence>
<evidence type="ECO:0000313" key="7">
    <source>
        <dbReference type="EMBL" id="JAG08550.1"/>
    </source>
</evidence>
<evidence type="ECO:0000256" key="3">
    <source>
        <dbReference type="ARBA" id="ARBA00022692"/>
    </source>
</evidence>
<proteinExistence type="inferred from homology"/>
<evidence type="ECO:0000256" key="4">
    <source>
        <dbReference type="ARBA" id="ARBA00022989"/>
    </source>
</evidence>
<dbReference type="InterPro" id="IPR018503">
    <property type="entry name" value="Tetraspanin_CS"/>
</dbReference>
<feature type="transmembrane region" description="Helical" evidence="6">
    <location>
        <begin position="64"/>
        <end position="89"/>
    </location>
</feature>
<feature type="transmembrane region" description="Helical" evidence="6">
    <location>
        <begin position="291"/>
        <end position="314"/>
    </location>
</feature>
<dbReference type="EMBL" id="GBHO01035054">
    <property type="protein sequence ID" value="JAG08550.1"/>
    <property type="molecule type" value="Transcribed_RNA"/>
</dbReference>
<comment type="subcellular location">
    <subcellularLocation>
        <location evidence="1">Membrane</location>
        <topology evidence="1">Multi-pass membrane protein</topology>
    </subcellularLocation>
</comment>
<keyword evidence="5 6" id="KW-0472">Membrane</keyword>
<gene>
    <name evidence="7" type="primary">Tspan1_0</name>
    <name evidence="7" type="ORF">CM83_61774</name>
</gene>
<keyword evidence="3 6" id="KW-0812">Transmembrane</keyword>
<dbReference type="Gene3D" id="1.10.1450.10">
    <property type="entry name" value="Tetraspanin"/>
    <property type="match status" value="1"/>
</dbReference>
<dbReference type="GO" id="GO:0005886">
    <property type="term" value="C:plasma membrane"/>
    <property type="evidence" value="ECO:0007669"/>
    <property type="project" value="TreeGrafter"/>
</dbReference>
<keyword evidence="4 6" id="KW-1133">Transmembrane helix</keyword>
<dbReference type="Pfam" id="PF00335">
    <property type="entry name" value="Tetraspanin"/>
    <property type="match status" value="1"/>
</dbReference>
<accession>A0A0A9WUM0</accession>
<dbReference type="InterPro" id="IPR008952">
    <property type="entry name" value="Tetraspanin_EC2_sf"/>
</dbReference>
<name>A0A0A9WUM0_LYGHE</name>
<evidence type="ECO:0000256" key="2">
    <source>
        <dbReference type="ARBA" id="ARBA00006840"/>
    </source>
</evidence>
<protein>
    <submittedName>
        <fullName evidence="7">Tetraspanin-1</fullName>
    </submittedName>
</protein>
<dbReference type="PANTHER" id="PTHR19282:SF552">
    <property type="entry name" value="TETRASPANIN"/>
    <property type="match status" value="1"/>
</dbReference>
<dbReference type="PRINTS" id="PR00259">
    <property type="entry name" value="TMFOUR"/>
</dbReference>
<organism evidence="7">
    <name type="scientific">Lygus hesperus</name>
    <name type="common">Western plant bug</name>
    <dbReference type="NCBI Taxonomy" id="30085"/>
    <lineage>
        <taxon>Eukaryota</taxon>
        <taxon>Metazoa</taxon>
        <taxon>Ecdysozoa</taxon>
        <taxon>Arthropoda</taxon>
        <taxon>Hexapoda</taxon>
        <taxon>Insecta</taxon>
        <taxon>Pterygota</taxon>
        <taxon>Neoptera</taxon>
        <taxon>Paraneoptera</taxon>
        <taxon>Hemiptera</taxon>
        <taxon>Heteroptera</taxon>
        <taxon>Panheteroptera</taxon>
        <taxon>Cimicomorpha</taxon>
        <taxon>Miridae</taxon>
        <taxon>Mirini</taxon>
        <taxon>Lygus</taxon>
    </lineage>
</organism>
<dbReference type="AlphaFoldDB" id="A0A0A9WUM0"/>
<evidence type="ECO:0000256" key="6">
    <source>
        <dbReference type="SAM" id="Phobius"/>
    </source>
</evidence>
<dbReference type="SUPFAM" id="SSF48652">
    <property type="entry name" value="Tetraspanin"/>
    <property type="match status" value="1"/>
</dbReference>
<sequence>MELLDSHPLLLLEIKDQDLDDYKTIDVDSHWRVIRRKPSQNSSQDDLLRSLGGTMNCGTCFAKYLLCLFNFVHFFAGGLVLAVGVWLYFDKDSLLSIMYAINESAAPQLSFFTQPVMVVNISYILMAVGGFVFIMSMLGYCGALRESKCLLGFYGFLLIVILILEITAVSLAFVYKDRAEGEVKNFLKTTIKDYYVTSDYSHPENMKGTSAVWDGIMVKMSCCGVSNYTDFAESANFTQSGLKVPPSCCRMVNNTSLLDNNCPRDPKLENSYFLTGCYGTLVNRIGEHMNIVIYCTIGVVLVELLTTFLAFCLCKTIEPYEK</sequence>
<evidence type="ECO:0000256" key="5">
    <source>
        <dbReference type="ARBA" id="ARBA00023136"/>
    </source>
</evidence>
<evidence type="ECO:0000313" key="8">
    <source>
        <dbReference type="EMBL" id="JAG52292.1"/>
    </source>
</evidence>
<dbReference type="PANTHER" id="PTHR19282">
    <property type="entry name" value="TETRASPANIN"/>
    <property type="match status" value="1"/>
</dbReference>
<dbReference type="InterPro" id="IPR018499">
    <property type="entry name" value="Tetraspanin/Peripherin"/>
</dbReference>
<feature type="transmembrane region" description="Helical" evidence="6">
    <location>
        <begin position="153"/>
        <end position="175"/>
    </location>
</feature>
<comment type="similarity">
    <text evidence="2">Belongs to the tetraspanin (TM4SF) family.</text>
</comment>
<dbReference type="PROSITE" id="PS00421">
    <property type="entry name" value="TM4_1"/>
    <property type="match status" value="1"/>
</dbReference>